<evidence type="ECO:0000256" key="4">
    <source>
        <dbReference type="ARBA" id="ARBA00022989"/>
    </source>
</evidence>
<evidence type="ECO:0000256" key="6">
    <source>
        <dbReference type="SAM" id="Phobius"/>
    </source>
</evidence>
<dbReference type="PANTHER" id="PTHR43702:SF11">
    <property type="entry name" value="L-FUCOSE-PROTON SYMPORTER"/>
    <property type="match status" value="1"/>
</dbReference>
<dbReference type="Pfam" id="PF07690">
    <property type="entry name" value="MFS_1"/>
    <property type="match status" value="1"/>
</dbReference>
<dbReference type="OrthoDB" id="9795150at2"/>
<keyword evidence="4 6" id="KW-1133">Transmembrane helix</keyword>
<dbReference type="Proteomes" id="UP000182427">
    <property type="component" value="Chromosome I"/>
</dbReference>
<dbReference type="NCBIfam" id="TIGR00885">
    <property type="entry name" value="fucP"/>
    <property type="match status" value="1"/>
</dbReference>
<keyword evidence="5 6" id="KW-0472">Membrane</keyword>
<gene>
    <name evidence="8" type="ORF">SAMN05444167_2384</name>
</gene>
<name>A0A1G7L1Z4_9BACT</name>
<dbReference type="InterPro" id="IPR036259">
    <property type="entry name" value="MFS_trans_sf"/>
</dbReference>
<feature type="domain" description="Major facilitator superfamily (MFS) profile" evidence="7">
    <location>
        <begin position="28"/>
        <end position="434"/>
    </location>
</feature>
<dbReference type="InterPro" id="IPR020846">
    <property type="entry name" value="MFS_dom"/>
</dbReference>
<dbReference type="InterPro" id="IPR011701">
    <property type="entry name" value="MFS"/>
</dbReference>
<feature type="transmembrane region" description="Helical" evidence="6">
    <location>
        <begin position="93"/>
        <end position="112"/>
    </location>
</feature>
<feature type="transmembrane region" description="Helical" evidence="6">
    <location>
        <begin position="409"/>
        <end position="429"/>
    </location>
</feature>
<feature type="transmembrane region" description="Helical" evidence="6">
    <location>
        <begin position="20"/>
        <end position="42"/>
    </location>
</feature>
<dbReference type="GO" id="GO:0005886">
    <property type="term" value="C:plasma membrane"/>
    <property type="evidence" value="ECO:0007669"/>
    <property type="project" value="UniProtKB-SubCell"/>
</dbReference>
<keyword evidence="2" id="KW-1003">Cell membrane</keyword>
<evidence type="ECO:0000256" key="2">
    <source>
        <dbReference type="ARBA" id="ARBA00022475"/>
    </source>
</evidence>
<dbReference type="PROSITE" id="PS50850">
    <property type="entry name" value="MFS"/>
    <property type="match status" value="1"/>
</dbReference>
<comment type="subcellular location">
    <subcellularLocation>
        <location evidence="1">Cell inner membrane</location>
        <topology evidence="1">Multi-pass membrane protein</topology>
    </subcellularLocation>
</comment>
<feature type="transmembrane region" description="Helical" evidence="6">
    <location>
        <begin position="156"/>
        <end position="179"/>
    </location>
</feature>
<proteinExistence type="predicted"/>
<keyword evidence="3 6" id="KW-0812">Transmembrane</keyword>
<dbReference type="EMBL" id="LT629690">
    <property type="protein sequence ID" value="SDF43019.1"/>
    <property type="molecule type" value="Genomic_DNA"/>
</dbReference>
<protein>
    <submittedName>
        <fullName evidence="8">MFS transporter, FHS family, L-fucose permease</fullName>
    </submittedName>
</protein>
<dbReference type="AlphaFoldDB" id="A0A1G7L1Z4"/>
<feature type="transmembrane region" description="Helical" evidence="6">
    <location>
        <begin position="293"/>
        <end position="312"/>
    </location>
</feature>
<feature type="transmembrane region" description="Helical" evidence="6">
    <location>
        <begin position="324"/>
        <end position="342"/>
    </location>
</feature>
<feature type="transmembrane region" description="Helical" evidence="6">
    <location>
        <begin position="348"/>
        <end position="370"/>
    </location>
</feature>
<evidence type="ECO:0000313" key="9">
    <source>
        <dbReference type="Proteomes" id="UP000182427"/>
    </source>
</evidence>
<organism evidence="8 9">
    <name type="scientific">Terriglobus roseus</name>
    <dbReference type="NCBI Taxonomy" id="392734"/>
    <lineage>
        <taxon>Bacteria</taxon>
        <taxon>Pseudomonadati</taxon>
        <taxon>Acidobacteriota</taxon>
        <taxon>Terriglobia</taxon>
        <taxon>Terriglobales</taxon>
        <taxon>Acidobacteriaceae</taxon>
        <taxon>Terriglobus</taxon>
    </lineage>
</organism>
<evidence type="ECO:0000256" key="5">
    <source>
        <dbReference type="ARBA" id="ARBA00023136"/>
    </source>
</evidence>
<dbReference type="CDD" id="cd17394">
    <property type="entry name" value="MFS_FucP_like"/>
    <property type="match status" value="1"/>
</dbReference>
<accession>A0A1G7L1Z4</accession>
<dbReference type="GO" id="GO:0015535">
    <property type="term" value="F:fucose:proton symporter activity"/>
    <property type="evidence" value="ECO:0007669"/>
    <property type="project" value="InterPro"/>
</dbReference>
<feature type="transmembrane region" description="Helical" evidence="6">
    <location>
        <begin position="258"/>
        <end position="281"/>
    </location>
</feature>
<feature type="transmembrane region" description="Helical" evidence="6">
    <location>
        <begin position="62"/>
        <end position="86"/>
    </location>
</feature>
<evidence type="ECO:0000256" key="1">
    <source>
        <dbReference type="ARBA" id="ARBA00004429"/>
    </source>
</evidence>
<dbReference type="InterPro" id="IPR005275">
    <property type="entry name" value="Lfuc_symporter_FucP"/>
</dbReference>
<feature type="transmembrane region" description="Helical" evidence="6">
    <location>
        <begin position="210"/>
        <end position="229"/>
    </location>
</feature>
<dbReference type="PANTHER" id="PTHR43702">
    <property type="entry name" value="L-FUCOSE-PROTON SYMPORTER"/>
    <property type="match status" value="1"/>
</dbReference>
<sequence length="444" mass="48427">MAFATQLPESRQDDPSGAPLLPEGVLRTFLLVAFVFLLWGIPNNLNDVLIRQFMKSFELNRFQAGLVQFAFYLGYFLLALPAGIIMRRKGYKAGFLTGLCLFAAGCLSFPFAANSGQYSYFLAALFVIAMGLSFLETAANPFMVQLGPTVTSERRLNIAQTCNSLGSILGVVAGNLFIFSGVELTPQQRAAMQAAGTYADYLHKETLRIAAPYVVLGILALVWAGLIAVTKFPAFITQREHTAEVAGKPSELLREKHFLFSLLAQFMYVGAQVGSWSYVIQYAHDYVHAAERTAGWMLTGTLIAFALGRVLSSYLMRSILPSRLMAIYAGCNIVLLITAIAVPGWAGLSAVLATSFFMSLMFPTIFSLGLKDLGPNTNVAASLLVMMIVGGAVMPPIMGLLAEHLHSTALSYLVPLVGYVVTLAFALFMTRYHRRREALSTFEV</sequence>
<evidence type="ECO:0000259" key="7">
    <source>
        <dbReference type="PROSITE" id="PS50850"/>
    </source>
</evidence>
<dbReference type="SUPFAM" id="SSF103473">
    <property type="entry name" value="MFS general substrate transporter"/>
    <property type="match status" value="1"/>
</dbReference>
<evidence type="ECO:0000256" key="3">
    <source>
        <dbReference type="ARBA" id="ARBA00022692"/>
    </source>
</evidence>
<feature type="transmembrane region" description="Helical" evidence="6">
    <location>
        <begin position="377"/>
        <end position="397"/>
    </location>
</feature>
<reference evidence="8 9" key="1">
    <citation type="submission" date="2016-10" db="EMBL/GenBank/DDBJ databases">
        <authorList>
            <person name="de Groot N.N."/>
        </authorList>
    </citation>
    <scope>NUCLEOTIDE SEQUENCE [LARGE SCALE GENOMIC DNA]</scope>
    <source>
        <strain evidence="8 9">GAS232</strain>
    </source>
</reference>
<dbReference type="InterPro" id="IPR050375">
    <property type="entry name" value="MFS_TsgA-like"/>
</dbReference>
<keyword evidence="9" id="KW-1185">Reference proteome</keyword>
<feature type="transmembrane region" description="Helical" evidence="6">
    <location>
        <begin position="118"/>
        <end position="135"/>
    </location>
</feature>
<dbReference type="RefSeq" id="WP_083345331.1">
    <property type="nucleotide sequence ID" value="NZ_LT629690.1"/>
</dbReference>
<evidence type="ECO:0000313" key="8">
    <source>
        <dbReference type="EMBL" id="SDF43019.1"/>
    </source>
</evidence>
<dbReference type="Gene3D" id="1.20.1250.20">
    <property type="entry name" value="MFS general substrate transporter like domains"/>
    <property type="match status" value="2"/>
</dbReference>